<evidence type="ECO:0000256" key="1">
    <source>
        <dbReference type="SAM" id="Phobius"/>
    </source>
</evidence>
<dbReference type="AlphaFoldDB" id="T1G5W1"/>
<evidence type="ECO:0000313" key="3">
    <source>
        <dbReference type="EMBL" id="ESN97505.1"/>
    </source>
</evidence>
<reference evidence="4" key="3">
    <citation type="submission" date="2015-06" db="UniProtKB">
        <authorList>
            <consortium name="EnsemblMetazoa"/>
        </authorList>
    </citation>
    <scope>IDENTIFICATION</scope>
</reference>
<keyword evidence="5" id="KW-1185">Reference proteome</keyword>
<keyword evidence="1" id="KW-0812">Transmembrane</keyword>
<reference evidence="3 5" key="2">
    <citation type="journal article" date="2013" name="Nature">
        <title>Insights into bilaterian evolution from three spiralian genomes.</title>
        <authorList>
            <person name="Simakov O."/>
            <person name="Marletaz F."/>
            <person name="Cho S.J."/>
            <person name="Edsinger-Gonzales E."/>
            <person name="Havlak P."/>
            <person name="Hellsten U."/>
            <person name="Kuo D.H."/>
            <person name="Larsson T."/>
            <person name="Lv J."/>
            <person name="Arendt D."/>
            <person name="Savage R."/>
            <person name="Osoegawa K."/>
            <person name="de Jong P."/>
            <person name="Grimwood J."/>
            <person name="Chapman J.A."/>
            <person name="Shapiro H."/>
            <person name="Aerts A."/>
            <person name="Otillar R.P."/>
            <person name="Terry A.Y."/>
            <person name="Boore J.L."/>
            <person name="Grigoriev I.V."/>
            <person name="Lindberg D.R."/>
            <person name="Seaver E.C."/>
            <person name="Weisblat D.A."/>
            <person name="Putnam N.H."/>
            <person name="Rokhsar D.S."/>
        </authorList>
    </citation>
    <scope>NUCLEOTIDE SEQUENCE</scope>
</reference>
<dbReference type="GeneID" id="20216458"/>
<dbReference type="HOGENOM" id="CLU_1340494_0_0_1"/>
<dbReference type="OMA" id="SINMFFG"/>
<evidence type="ECO:0000259" key="2">
    <source>
        <dbReference type="Pfam" id="PF13621"/>
    </source>
</evidence>
<dbReference type="OrthoDB" id="47172at2759"/>
<dbReference type="PANTHER" id="PTHR12461">
    <property type="entry name" value="HYPOXIA-INDUCIBLE FACTOR 1 ALPHA INHIBITOR-RELATED"/>
    <property type="match status" value="1"/>
</dbReference>
<dbReference type="KEGG" id="hro:HELRODRAFT_85380"/>
<feature type="domain" description="Cupin-like" evidence="2">
    <location>
        <begin position="4"/>
        <end position="95"/>
    </location>
</feature>
<accession>T1G5W1</accession>
<dbReference type="EMBL" id="AMQM01006240">
    <property type="status" value="NOT_ANNOTATED_CDS"/>
    <property type="molecule type" value="Genomic_DNA"/>
</dbReference>
<evidence type="ECO:0000313" key="4">
    <source>
        <dbReference type="EnsemblMetazoa" id="HelroP85380"/>
    </source>
</evidence>
<gene>
    <name evidence="4" type="primary">20216458</name>
    <name evidence="3" type="ORF">HELRODRAFT_85380</name>
</gene>
<keyword evidence="1" id="KW-1133">Transmembrane helix</keyword>
<proteinExistence type="predicted"/>
<organism evidence="4 5">
    <name type="scientific">Helobdella robusta</name>
    <name type="common">Californian leech</name>
    <dbReference type="NCBI Taxonomy" id="6412"/>
    <lineage>
        <taxon>Eukaryota</taxon>
        <taxon>Metazoa</taxon>
        <taxon>Spiralia</taxon>
        <taxon>Lophotrochozoa</taxon>
        <taxon>Annelida</taxon>
        <taxon>Clitellata</taxon>
        <taxon>Hirudinea</taxon>
        <taxon>Rhynchobdellida</taxon>
        <taxon>Glossiphoniidae</taxon>
        <taxon>Helobdella</taxon>
    </lineage>
</organism>
<dbReference type="SUPFAM" id="SSF51197">
    <property type="entry name" value="Clavaminate synthase-like"/>
    <property type="match status" value="1"/>
</dbReference>
<dbReference type="Proteomes" id="UP000015101">
    <property type="component" value="Unassembled WGS sequence"/>
</dbReference>
<keyword evidence="1" id="KW-0472">Membrane</keyword>
<dbReference type="EMBL" id="KB097336">
    <property type="protein sequence ID" value="ESN97505.1"/>
    <property type="molecule type" value="Genomic_DNA"/>
</dbReference>
<dbReference type="eggNOG" id="KOG2132">
    <property type="taxonomic scope" value="Eukaryota"/>
</dbReference>
<reference evidence="5" key="1">
    <citation type="submission" date="2012-12" db="EMBL/GenBank/DDBJ databases">
        <authorList>
            <person name="Hellsten U."/>
            <person name="Grimwood J."/>
            <person name="Chapman J.A."/>
            <person name="Shapiro H."/>
            <person name="Aerts A."/>
            <person name="Otillar R.P."/>
            <person name="Terry A.Y."/>
            <person name="Boore J.L."/>
            <person name="Simakov O."/>
            <person name="Marletaz F."/>
            <person name="Cho S.-J."/>
            <person name="Edsinger-Gonzales E."/>
            <person name="Havlak P."/>
            <person name="Kuo D.-H."/>
            <person name="Larsson T."/>
            <person name="Lv J."/>
            <person name="Arendt D."/>
            <person name="Savage R."/>
            <person name="Osoegawa K."/>
            <person name="de Jong P."/>
            <person name="Lindberg D.R."/>
            <person name="Seaver E.C."/>
            <person name="Weisblat D.A."/>
            <person name="Putnam N.H."/>
            <person name="Grigoriev I.V."/>
            <person name="Rokhsar D.S."/>
        </authorList>
    </citation>
    <scope>NUCLEOTIDE SEQUENCE</scope>
</reference>
<dbReference type="EnsemblMetazoa" id="HelroT85380">
    <property type="protein sequence ID" value="HelroP85380"/>
    <property type="gene ID" value="HelroG85380"/>
</dbReference>
<dbReference type="EMBL" id="AMQM01006241">
    <property type="status" value="NOT_ANNOTATED_CDS"/>
    <property type="molecule type" value="Genomic_DNA"/>
</dbReference>
<name>T1G5W1_HELRO</name>
<dbReference type="CTD" id="20216458"/>
<dbReference type="STRING" id="6412.T1G5W1"/>
<dbReference type="Gene3D" id="2.60.120.650">
    <property type="entry name" value="Cupin"/>
    <property type="match status" value="1"/>
</dbReference>
<protein>
    <recommendedName>
        <fullName evidence="2">Cupin-like domain-containing protein</fullName>
    </recommendedName>
</protein>
<dbReference type="Pfam" id="PF13621">
    <property type="entry name" value="Cupin_8"/>
    <property type="match status" value="1"/>
</dbReference>
<dbReference type="PANTHER" id="PTHR12461:SF95">
    <property type="entry name" value="JMJC DOMAIN-CONTAINING PROTEIN"/>
    <property type="match status" value="1"/>
</dbReference>
<dbReference type="InParanoid" id="T1G5W1"/>
<feature type="transmembrane region" description="Helical" evidence="1">
    <location>
        <begin position="59"/>
        <end position="78"/>
    </location>
</feature>
<dbReference type="InterPro" id="IPR041667">
    <property type="entry name" value="Cupin_8"/>
</dbReference>
<evidence type="ECO:0000313" key="5">
    <source>
        <dbReference type="Proteomes" id="UP000015101"/>
    </source>
</evidence>
<dbReference type="RefSeq" id="XP_009024285.1">
    <property type="nucleotide sequence ID" value="XM_009026037.1"/>
</dbReference>
<sequence>EYNHVDPDDGLLIVANGSKQVRLFSCQSIDRLYPNKLGTKGRTVSYDYDDDGSGNDDDGGGRVMVIIVILLYIPAFWWHQITSTETTISINIFWGDAGLNNYSLKVMREPTWCCFRYWLLNIIEQNRSQISFPRILNRLSESLPNFLMTQWHEKLTSSQTNELVEVVVGHLSNDNDACDDDDDCDVRRTVGNAPVLKIRGLLWRK</sequence>